<keyword evidence="2" id="KW-1185">Reference proteome</keyword>
<protein>
    <submittedName>
        <fullName evidence="1">Uncharacterized protein</fullName>
    </submittedName>
</protein>
<organism evidence="1 2">
    <name type="scientific">Ixodes persulcatus</name>
    <name type="common">Taiga tick</name>
    <dbReference type="NCBI Taxonomy" id="34615"/>
    <lineage>
        <taxon>Eukaryota</taxon>
        <taxon>Metazoa</taxon>
        <taxon>Ecdysozoa</taxon>
        <taxon>Arthropoda</taxon>
        <taxon>Chelicerata</taxon>
        <taxon>Arachnida</taxon>
        <taxon>Acari</taxon>
        <taxon>Parasitiformes</taxon>
        <taxon>Ixodida</taxon>
        <taxon>Ixodoidea</taxon>
        <taxon>Ixodidae</taxon>
        <taxon>Ixodinae</taxon>
        <taxon>Ixodes</taxon>
    </lineage>
</organism>
<gene>
    <name evidence="1" type="ORF">HPB47_019386</name>
</gene>
<dbReference type="EMBL" id="JABSTQ010008800">
    <property type="protein sequence ID" value="KAG0434048.1"/>
    <property type="molecule type" value="Genomic_DNA"/>
</dbReference>
<accession>A0AC60QKW4</accession>
<reference evidence="1 2" key="1">
    <citation type="journal article" date="2020" name="Cell">
        <title>Large-Scale Comparative Analyses of Tick Genomes Elucidate Their Genetic Diversity and Vector Capacities.</title>
        <authorList>
            <consortium name="Tick Genome and Microbiome Consortium (TIGMIC)"/>
            <person name="Jia N."/>
            <person name="Wang J."/>
            <person name="Shi W."/>
            <person name="Du L."/>
            <person name="Sun Y."/>
            <person name="Zhan W."/>
            <person name="Jiang J.F."/>
            <person name="Wang Q."/>
            <person name="Zhang B."/>
            <person name="Ji P."/>
            <person name="Bell-Sakyi L."/>
            <person name="Cui X.M."/>
            <person name="Yuan T.T."/>
            <person name="Jiang B.G."/>
            <person name="Yang W.F."/>
            <person name="Lam T.T."/>
            <person name="Chang Q.C."/>
            <person name="Ding S.J."/>
            <person name="Wang X.J."/>
            <person name="Zhu J.G."/>
            <person name="Ruan X.D."/>
            <person name="Zhao L."/>
            <person name="Wei J.T."/>
            <person name="Ye R.Z."/>
            <person name="Que T.C."/>
            <person name="Du C.H."/>
            <person name="Zhou Y.H."/>
            <person name="Cheng J.X."/>
            <person name="Dai P.F."/>
            <person name="Guo W.B."/>
            <person name="Han X.H."/>
            <person name="Huang E.J."/>
            <person name="Li L.F."/>
            <person name="Wei W."/>
            <person name="Gao Y.C."/>
            <person name="Liu J.Z."/>
            <person name="Shao H.Z."/>
            <person name="Wang X."/>
            <person name="Wang C.C."/>
            <person name="Yang T.C."/>
            <person name="Huo Q.B."/>
            <person name="Li W."/>
            <person name="Chen H.Y."/>
            <person name="Chen S.E."/>
            <person name="Zhou L.G."/>
            <person name="Ni X.B."/>
            <person name="Tian J.H."/>
            <person name="Sheng Y."/>
            <person name="Liu T."/>
            <person name="Pan Y.S."/>
            <person name="Xia L.Y."/>
            <person name="Li J."/>
            <person name="Zhao F."/>
            <person name="Cao W.C."/>
        </authorList>
    </citation>
    <scope>NUCLEOTIDE SEQUENCE [LARGE SCALE GENOMIC DNA]</scope>
    <source>
        <strain evidence="1">Iper-2018</strain>
    </source>
</reference>
<name>A0AC60QKW4_IXOPE</name>
<comment type="caution">
    <text evidence="1">The sequence shown here is derived from an EMBL/GenBank/DDBJ whole genome shotgun (WGS) entry which is preliminary data.</text>
</comment>
<dbReference type="Proteomes" id="UP000805193">
    <property type="component" value="Unassembled WGS sequence"/>
</dbReference>
<evidence type="ECO:0000313" key="2">
    <source>
        <dbReference type="Proteomes" id="UP000805193"/>
    </source>
</evidence>
<proteinExistence type="predicted"/>
<evidence type="ECO:0000313" key="1">
    <source>
        <dbReference type="EMBL" id="KAG0434048.1"/>
    </source>
</evidence>
<sequence>MEVFSCRRTVVRSTPAACARREKVDAGSSSKLLFARASGARPWCLLLLAPMVTTGDEDRMIVAAAVYDPTLTAKEIRNELGLRVSVSTIRERLHEAGLRSRVPARKPMLSANNRHKRLLFAQEHSSWTVADWQNVVFTDESAFTDALGQASADLASRPDQGSRVASSGRCSVSVWGALSKDGLGPLVRLDGRFNAARYIDVVETVLLPYVMDGPFSDGYFYL</sequence>